<sequence>MEIKTDLNSEDSSQLAEFLLMVLDQQQEHFFPDYQTIDKSVALAAYSGTELVGGLLGKISDQSLNVSLLAIDPKHQKDGLGSQLIEEVEKIAAKNQVINLLLSTRSYQALAFYQKNNFEIYGELKDMPFRGVDTYYLVKRLMA</sequence>
<dbReference type="InterPro" id="IPR016181">
    <property type="entry name" value="Acyl_CoA_acyltransferase"/>
</dbReference>
<proteinExistence type="predicted"/>
<evidence type="ECO:0000313" key="2">
    <source>
        <dbReference type="EMBL" id="ADO66838.1"/>
    </source>
</evidence>
<feature type="domain" description="N-acetyltransferase" evidence="1">
    <location>
        <begin position="1"/>
        <end position="142"/>
    </location>
</feature>
<reference evidence="2" key="1">
    <citation type="journal article" date="2011" name="Int. J. Med. Microbiol.">
        <title>A multiresistance megaplasmid pLG1 bearing a hylEfm genomic island in hospital Enterococcus faecium isolates.</title>
        <authorList>
            <person name="Laverde Gomez J.A."/>
            <person name="van Schaik W."/>
            <person name="Freitas A.R."/>
            <person name="Coque T.M."/>
            <person name="Weaver K.E."/>
            <person name="Francia M.V."/>
            <person name="Witte W."/>
            <person name="Werner G."/>
        </authorList>
    </citation>
    <scope>NUCLEOTIDE SEQUENCE</scope>
    <source>
        <strain evidence="2">64/3xUW2774</strain>
        <plasmid evidence="2">pLG1</plasmid>
    </source>
</reference>
<dbReference type="InterPro" id="IPR000182">
    <property type="entry name" value="GNAT_dom"/>
</dbReference>
<geneLocation type="plasmid" evidence="2">
    <name>pLG1</name>
</geneLocation>
<name>E3USL1_ENTFC</name>
<dbReference type="SUPFAM" id="SSF55729">
    <property type="entry name" value="Acyl-CoA N-acyltransferases (Nat)"/>
    <property type="match status" value="1"/>
</dbReference>
<dbReference type="CDD" id="cd04301">
    <property type="entry name" value="NAT_SF"/>
    <property type="match status" value="1"/>
</dbReference>
<evidence type="ECO:0000259" key="1">
    <source>
        <dbReference type="PROSITE" id="PS51186"/>
    </source>
</evidence>
<accession>E3USL1</accession>
<dbReference type="GO" id="GO:0016747">
    <property type="term" value="F:acyltransferase activity, transferring groups other than amino-acyl groups"/>
    <property type="evidence" value="ECO:0007669"/>
    <property type="project" value="InterPro"/>
</dbReference>
<dbReference type="Pfam" id="PF13508">
    <property type="entry name" value="Acetyltransf_7"/>
    <property type="match status" value="1"/>
</dbReference>
<gene>
    <name evidence="2" type="ORF">pLG1-0138</name>
</gene>
<dbReference type="PROSITE" id="PS51186">
    <property type="entry name" value="GNAT"/>
    <property type="match status" value="1"/>
</dbReference>
<protein>
    <submittedName>
        <fullName evidence="2">GCN5-related N-acetyltransferase</fullName>
    </submittedName>
</protein>
<dbReference type="EMBL" id="HM565176">
    <property type="protein sequence ID" value="ADO66838.1"/>
    <property type="molecule type" value="Genomic_DNA"/>
</dbReference>
<dbReference type="Gene3D" id="3.40.630.30">
    <property type="match status" value="1"/>
</dbReference>
<keyword evidence="2" id="KW-0614">Plasmid</keyword>
<dbReference type="RefSeq" id="WP_002389917.1">
    <property type="nucleotide sequence ID" value="NZ_CAACXW010000004.1"/>
</dbReference>
<keyword evidence="2" id="KW-0808">Transferase</keyword>
<dbReference type="AlphaFoldDB" id="E3USL1"/>
<organism evidence="2">
    <name type="scientific">Enterococcus faecium</name>
    <name type="common">Streptococcus faecium</name>
    <dbReference type="NCBI Taxonomy" id="1352"/>
    <lineage>
        <taxon>Bacteria</taxon>
        <taxon>Bacillati</taxon>
        <taxon>Bacillota</taxon>
        <taxon>Bacilli</taxon>
        <taxon>Lactobacillales</taxon>
        <taxon>Enterococcaceae</taxon>
        <taxon>Enterococcus</taxon>
    </lineage>
</organism>